<accession>A0A8S1EQ22</accession>
<dbReference type="Pfam" id="PF25330">
    <property type="entry name" value="C2_nem"/>
    <property type="match status" value="1"/>
</dbReference>
<evidence type="ECO:0000256" key="1">
    <source>
        <dbReference type="SAM" id="MobiDB-lite"/>
    </source>
</evidence>
<name>A0A8S1EQ22_9PELO</name>
<proteinExistence type="predicted"/>
<evidence type="ECO:0000259" key="3">
    <source>
        <dbReference type="Pfam" id="PF25330"/>
    </source>
</evidence>
<dbReference type="PANTHER" id="PTHR38626">
    <property type="entry name" value="SKN-1 DEPENDENT ZYGOTIC TRANSCRIPT-RELATED"/>
    <property type="match status" value="1"/>
</dbReference>
<keyword evidence="5" id="KW-1185">Reference proteome</keyword>
<keyword evidence="2" id="KW-1133">Transmembrane helix</keyword>
<dbReference type="PANTHER" id="PTHR38626:SF1">
    <property type="entry name" value="PROTEIN CBG09928"/>
    <property type="match status" value="1"/>
</dbReference>
<sequence length="293" mass="32863">MLTYILMLIPIISASSPFWLTAEVQNIEWMEGCLTTALCAQPRFQVVKDLMPISERVSINWPISERFSADSSKQFVSYWPSGRVEDISIAAQVTGTDRTYGFPRVCDQTPSVRVFPEIDEAFEQDVNNRTFHVKGKCFDAVIHVSKHTERCPWCPDPADMIIGNEIQMPSEASALESSINSLVGFLYTPSSSTESLQIVIIVLAGFAVLASTAFSLVLVLFLKSKRSNVHINVKPKLIPYIEESRYELPWDQMNRPLTKWISPSTCSGRSSEGYNSFRIPPPPSFSPYQSPPV</sequence>
<keyword evidence="2" id="KW-0472">Membrane</keyword>
<dbReference type="AlphaFoldDB" id="A0A8S1EQ22"/>
<dbReference type="Proteomes" id="UP000494206">
    <property type="component" value="Unassembled WGS sequence"/>
</dbReference>
<evidence type="ECO:0000313" key="4">
    <source>
        <dbReference type="EMBL" id="CAB3402274.1"/>
    </source>
</evidence>
<keyword evidence="2" id="KW-0812">Transmembrane</keyword>
<feature type="domain" description="C2" evidence="3">
    <location>
        <begin position="17"/>
        <end position="150"/>
    </location>
</feature>
<protein>
    <recommendedName>
        <fullName evidence="3">C2 domain-containing protein</fullName>
    </recommendedName>
</protein>
<reference evidence="4 5" key="1">
    <citation type="submission" date="2020-04" db="EMBL/GenBank/DDBJ databases">
        <authorList>
            <person name="Laetsch R D."/>
            <person name="Stevens L."/>
            <person name="Kumar S."/>
            <person name="Blaxter L. M."/>
        </authorList>
    </citation>
    <scope>NUCLEOTIDE SEQUENCE [LARGE SCALE GENOMIC DNA]</scope>
</reference>
<feature type="compositionally biased region" description="Pro residues" evidence="1">
    <location>
        <begin position="279"/>
        <end position="293"/>
    </location>
</feature>
<gene>
    <name evidence="4" type="ORF">CBOVIS_LOCUS4912</name>
</gene>
<feature type="region of interest" description="Disordered" evidence="1">
    <location>
        <begin position="267"/>
        <end position="293"/>
    </location>
</feature>
<evidence type="ECO:0000313" key="5">
    <source>
        <dbReference type="Proteomes" id="UP000494206"/>
    </source>
</evidence>
<feature type="transmembrane region" description="Helical" evidence="2">
    <location>
        <begin position="198"/>
        <end position="222"/>
    </location>
</feature>
<evidence type="ECO:0000256" key="2">
    <source>
        <dbReference type="SAM" id="Phobius"/>
    </source>
</evidence>
<dbReference type="EMBL" id="CADEPM010000003">
    <property type="protein sequence ID" value="CAB3402274.1"/>
    <property type="molecule type" value="Genomic_DNA"/>
</dbReference>
<dbReference type="InterPro" id="IPR040426">
    <property type="entry name" value="C05B5.4-like"/>
</dbReference>
<comment type="caution">
    <text evidence="4">The sequence shown here is derived from an EMBL/GenBank/DDBJ whole genome shotgun (WGS) entry which is preliminary data.</text>
</comment>
<organism evidence="4 5">
    <name type="scientific">Caenorhabditis bovis</name>
    <dbReference type="NCBI Taxonomy" id="2654633"/>
    <lineage>
        <taxon>Eukaryota</taxon>
        <taxon>Metazoa</taxon>
        <taxon>Ecdysozoa</taxon>
        <taxon>Nematoda</taxon>
        <taxon>Chromadorea</taxon>
        <taxon>Rhabditida</taxon>
        <taxon>Rhabditina</taxon>
        <taxon>Rhabditomorpha</taxon>
        <taxon>Rhabditoidea</taxon>
        <taxon>Rhabditidae</taxon>
        <taxon>Peloderinae</taxon>
        <taxon>Caenorhabditis</taxon>
    </lineage>
</organism>
<dbReference type="InterPro" id="IPR057569">
    <property type="entry name" value="C2_nem"/>
</dbReference>
<dbReference type="OrthoDB" id="5862752at2759"/>